<dbReference type="OrthoDB" id="9776171at2"/>
<keyword evidence="3 5" id="KW-1133">Transmembrane helix</keyword>
<evidence type="ECO:0000256" key="5">
    <source>
        <dbReference type="SAM" id="Phobius"/>
    </source>
</evidence>
<feature type="transmembrane region" description="Helical" evidence="5">
    <location>
        <begin position="141"/>
        <end position="159"/>
    </location>
</feature>
<dbReference type="Proteomes" id="UP000279994">
    <property type="component" value="Unassembled WGS sequence"/>
</dbReference>
<organism evidence="7 8">
    <name type="scientific">Nocardioides pocheonensis</name>
    <dbReference type="NCBI Taxonomy" id="661485"/>
    <lineage>
        <taxon>Bacteria</taxon>
        <taxon>Bacillati</taxon>
        <taxon>Actinomycetota</taxon>
        <taxon>Actinomycetes</taxon>
        <taxon>Propionibacteriales</taxon>
        <taxon>Nocardioidaceae</taxon>
        <taxon>Nocardioides</taxon>
    </lineage>
</organism>
<sequence>MPAPDLERRALQRRTIRTLVGSQSVGALGITIGIATASLLARDLSGSEELAGLAQTTQVLGAAVGSWALARLMGARGRRAGLVTGYLVGASGAGLAVVAGVVGSMSLLLVGACLLGATSSANYAARYAATDLATPLDRGRALSVVVWATTIGAVAGPNLTGPSGQLASWLDIPELTGPFALGALGMVLAAVVVGVRLRPDPLLVARAAALPEPETGPGRPAATNGAPSPRLRRDPVRVILRRQPAIAAAIAGLAAAHAVMISVMVMTPLHMEHGGTDLEVIGIVISIHVLGMYAFAPLVGIAADRLGRVAVLATGGGVLLVSLVLCARSPEGSSPQIFVGLFLLGLGWSLATVSASTMVAELAPLGAVTDVQGAADLTMGLAAALGSAASGVIVGELGFPVLAGFASLFAVGVLVAAVLAGRATASPAASLSG</sequence>
<feature type="transmembrane region" description="Helical" evidence="5">
    <location>
        <begin position="179"/>
        <end position="197"/>
    </location>
</feature>
<evidence type="ECO:0000256" key="1">
    <source>
        <dbReference type="ARBA" id="ARBA00004651"/>
    </source>
</evidence>
<feature type="transmembrane region" description="Helical" evidence="5">
    <location>
        <begin position="337"/>
        <end position="362"/>
    </location>
</feature>
<dbReference type="GO" id="GO:0022857">
    <property type="term" value="F:transmembrane transporter activity"/>
    <property type="evidence" value="ECO:0007669"/>
    <property type="project" value="InterPro"/>
</dbReference>
<feature type="transmembrane region" description="Helical" evidence="5">
    <location>
        <begin position="82"/>
        <end position="102"/>
    </location>
</feature>
<keyword evidence="4 5" id="KW-0472">Membrane</keyword>
<feature type="transmembrane region" description="Helical" evidence="5">
    <location>
        <begin position="278"/>
        <end position="299"/>
    </location>
</feature>
<feature type="transmembrane region" description="Helical" evidence="5">
    <location>
        <begin position="306"/>
        <end position="325"/>
    </location>
</feature>
<feature type="transmembrane region" description="Helical" evidence="5">
    <location>
        <begin position="53"/>
        <end position="70"/>
    </location>
</feature>
<dbReference type="PANTHER" id="PTHR23534:SF1">
    <property type="entry name" value="MAJOR FACILITATOR SUPERFAMILY PROTEIN"/>
    <property type="match status" value="1"/>
</dbReference>
<comment type="subcellular location">
    <subcellularLocation>
        <location evidence="1">Cell membrane</location>
        <topology evidence="1">Multi-pass membrane protein</topology>
    </subcellularLocation>
</comment>
<feature type="transmembrane region" description="Helical" evidence="5">
    <location>
        <begin position="108"/>
        <end position="129"/>
    </location>
</feature>
<dbReference type="PANTHER" id="PTHR23534">
    <property type="entry name" value="MFS PERMEASE"/>
    <property type="match status" value="1"/>
</dbReference>
<reference evidence="7 8" key="1">
    <citation type="submission" date="2018-11" db="EMBL/GenBank/DDBJ databases">
        <authorList>
            <person name="Li F."/>
        </authorList>
    </citation>
    <scope>NUCLEOTIDE SEQUENCE [LARGE SCALE GENOMIC DNA]</scope>
    <source>
        <strain evidence="7 8">Gsoil 818</strain>
    </source>
</reference>
<dbReference type="Gene3D" id="1.20.1250.20">
    <property type="entry name" value="MFS general substrate transporter like domains"/>
    <property type="match status" value="2"/>
</dbReference>
<dbReference type="GO" id="GO:0005886">
    <property type="term" value="C:plasma membrane"/>
    <property type="evidence" value="ECO:0007669"/>
    <property type="project" value="UniProtKB-SubCell"/>
</dbReference>
<dbReference type="AlphaFoldDB" id="A0A3N0GVA5"/>
<dbReference type="RefSeq" id="WP_123221890.1">
    <property type="nucleotide sequence ID" value="NZ_RJSF01000009.1"/>
</dbReference>
<dbReference type="InterPro" id="IPR036259">
    <property type="entry name" value="MFS_trans_sf"/>
</dbReference>
<feature type="transmembrane region" description="Helical" evidence="5">
    <location>
        <begin position="245"/>
        <end position="266"/>
    </location>
</feature>
<evidence type="ECO:0000256" key="4">
    <source>
        <dbReference type="ARBA" id="ARBA00023136"/>
    </source>
</evidence>
<dbReference type="EMBL" id="RJSF01000009">
    <property type="protein sequence ID" value="RNM16394.1"/>
    <property type="molecule type" value="Genomic_DNA"/>
</dbReference>
<gene>
    <name evidence="7" type="ORF">EFL26_05465</name>
</gene>
<dbReference type="PROSITE" id="PS50850">
    <property type="entry name" value="MFS"/>
    <property type="match status" value="1"/>
</dbReference>
<feature type="domain" description="Major facilitator superfamily (MFS) profile" evidence="6">
    <location>
        <begin position="10"/>
        <end position="424"/>
    </location>
</feature>
<comment type="caution">
    <text evidence="7">The sequence shown here is derived from an EMBL/GenBank/DDBJ whole genome shotgun (WGS) entry which is preliminary data.</text>
</comment>
<evidence type="ECO:0000256" key="2">
    <source>
        <dbReference type="ARBA" id="ARBA00022692"/>
    </source>
</evidence>
<proteinExistence type="predicted"/>
<feature type="transmembrane region" description="Helical" evidence="5">
    <location>
        <begin position="20"/>
        <end position="41"/>
    </location>
</feature>
<evidence type="ECO:0000313" key="8">
    <source>
        <dbReference type="Proteomes" id="UP000279994"/>
    </source>
</evidence>
<dbReference type="SUPFAM" id="SSF103473">
    <property type="entry name" value="MFS general substrate transporter"/>
    <property type="match status" value="1"/>
</dbReference>
<evidence type="ECO:0000313" key="7">
    <source>
        <dbReference type="EMBL" id="RNM16394.1"/>
    </source>
</evidence>
<keyword evidence="2 5" id="KW-0812">Transmembrane</keyword>
<feature type="transmembrane region" description="Helical" evidence="5">
    <location>
        <begin position="401"/>
        <end position="421"/>
    </location>
</feature>
<evidence type="ECO:0000259" key="6">
    <source>
        <dbReference type="PROSITE" id="PS50850"/>
    </source>
</evidence>
<name>A0A3N0GVA5_9ACTN</name>
<feature type="transmembrane region" description="Helical" evidence="5">
    <location>
        <begin position="374"/>
        <end position="395"/>
    </location>
</feature>
<accession>A0A3N0GVA5</accession>
<dbReference type="Pfam" id="PF07690">
    <property type="entry name" value="MFS_1"/>
    <property type="match status" value="1"/>
</dbReference>
<evidence type="ECO:0000256" key="3">
    <source>
        <dbReference type="ARBA" id="ARBA00022989"/>
    </source>
</evidence>
<dbReference type="InterPro" id="IPR011701">
    <property type="entry name" value="MFS"/>
</dbReference>
<protein>
    <submittedName>
        <fullName evidence="7">MFS transporter</fullName>
    </submittedName>
</protein>
<keyword evidence="8" id="KW-1185">Reference proteome</keyword>
<dbReference type="InterPro" id="IPR020846">
    <property type="entry name" value="MFS_dom"/>
</dbReference>